<keyword evidence="1" id="KW-0418">Kinase</keyword>
<dbReference type="Pfam" id="PF13581">
    <property type="entry name" value="HATPase_c_2"/>
    <property type="match status" value="1"/>
</dbReference>
<reference evidence="5" key="1">
    <citation type="submission" date="2019-10" db="EMBL/GenBank/DDBJ databases">
        <title>Streptomyces sp. nov., a novel actinobacterium isolated from alkaline environment.</title>
        <authorList>
            <person name="Golinska P."/>
        </authorList>
    </citation>
    <scope>NUCLEOTIDE SEQUENCE [LARGE SCALE GENOMIC DNA]</scope>
    <source>
        <strain evidence="5">DSM 42108</strain>
    </source>
</reference>
<proteinExistence type="predicted"/>
<accession>A0A7W3XWW6</accession>
<sequence>MYPPSSAPLRPSIEVFRHVFPATPEAARHARHLVDNALRLLGIEEAGAVRCDAVAVVAELTANAATHGCVSGQGFEVVVLLIPGGLRVEVGDPGRGGLPTALPGPPEDTDAESGRGLRIVATLAHRWGVIPNPAGAPGKTVWAEVLRRRPESVGEAP</sequence>
<keyword evidence="4" id="KW-0067">ATP-binding</keyword>
<dbReference type="PANTHER" id="PTHR35526">
    <property type="entry name" value="ANTI-SIGMA-F FACTOR RSBW-RELATED"/>
    <property type="match status" value="1"/>
</dbReference>
<evidence type="ECO:0000313" key="4">
    <source>
        <dbReference type="EMBL" id="MBB0230196.1"/>
    </source>
</evidence>
<dbReference type="SUPFAM" id="SSF55874">
    <property type="entry name" value="ATPase domain of HSP90 chaperone/DNA topoisomerase II/histidine kinase"/>
    <property type="match status" value="1"/>
</dbReference>
<dbReference type="RefSeq" id="WP_182663425.1">
    <property type="nucleotide sequence ID" value="NZ_VKHS01000238.1"/>
</dbReference>
<evidence type="ECO:0000313" key="5">
    <source>
        <dbReference type="Proteomes" id="UP000530234"/>
    </source>
</evidence>
<gene>
    <name evidence="4" type="ORF">FOE67_11930</name>
</gene>
<dbReference type="GO" id="GO:0005524">
    <property type="term" value="F:ATP binding"/>
    <property type="evidence" value="ECO:0007669"/>
    <property type="project" value="UniProtKB-KW"/>
</dbReference>
<dbReference type="InterPro" id="IPR050267">
    <property type="entry name" value="Anti-sigma-factor_SerPK"/>
</dbReference>
<organism evidence="4 5">
    <name type="scientific">Streptomyces calidiresistens</name>
    <dbReference type="NCBI Taxonomy" id="1485586"/>
    <lineage>
        <taxon>Bacteria</taxon>
        <taxon>Bacillati</taxon>
        <taxon>Actinomycetota</taxon>
        <taxon>Actinomycetes</taxon>
        <taxon>Kitasatosporales</taxon>
        <taxon>Streptomycetaceae</taxon>
        <taxon>Streptomyces</taxon>
    </lineage>
</organism>
<protein>
    <submittedName>
        <fullName evidence="4">ATP-binding protein</fullName>
    </submittedName>
</protein>
<dbReference type="InterPro" id="IPR036890">
    <property type="entry name" value="HATPase_C_sf"/>
</dbReference>
<keyword evidence="1" id="KW-0723">Serine/threonine-protein kinase</keyword>
<evidence type="ECO:0000256" key="1">
    <source>
        <dbReference type="ARBA" id="ARBA00022527"/>
    </source>
</evidence>
<evidence type="ECO:0000256" key="2">
    <source>
        <dbReference type="SAM" id="MobiDB-lite"/>
    </source>
</evidence>
<evidence type="ECO:0000259" key="3">
    <source>
        <dbReference type="Pfam" id="PF13581"/>
    </source>
</evidence>
<dbReference type="Proteomes" id="UP000530234">
    <property type="component" value="Unassembled WGS sequence"/>
</dbReference>
<comment type="caution">
    <text evidence="4">The sequence shown here is derived from an EMBL/GenBank/DDBJ whole genome shotgun (WGS) entry which is preliminary data.</text>
</comment>
<keyword evidence="5" id="KW-1185">Reference proteome</keyword>
<dbReference type="InterPro" id="IPR003594">
    <property type="entry name" value="HATPase_dom"/>
</dbReference>
<dbReference type="EMBL" id="VKHS01000238">
    <property type="protein sequence ID" value="MBB0230196.1"/>
    <property type="molecule type" value="Genomic_DNA"/>
</dbReference>
<dbReference type="Gene3D" id="3.30.565.10">
    <property type="entry name" value="Histidine kinase-like ATPase, C-terminal domain"/>
    <property type="match status" value="1"/>
</dbReference>
<name>A0A7W3XWW6_9ACTN</name>
<dbReference type="GO" id="GO:0004674">
    <property type="term" value="F:protein serine/threonine kinase activity"/>
    <property type="evidence" value="ECO:0007669"/>
    <property type="project" value="UniProtKB-KW"/>
</dbReference>
<dbReference type="AlphaFoldDB" id="A0A7W3XWW6"/>
<feature type="region of interest" description="Disordered" evidence="2">
    <location>
        <begin position="92"/>
        <end position="112"/>
    </location>
</feature>
<dbReference type="PANTHER" id="PTHR35526:SF3">
    <property type="entry name" value="ANTI-SIGMA-F FACTOR RSBW"/>
    <property type="match status" value="1"/>
</dbReference>
<keyword evidence="4" id="KW-0547">Nucleotide-binding</keyword>
<feature type="domain" description="Histidine kinase/HSP90-like ATPase" evidence="3">
    <location>
        <begin position="20"/>
        <end position="129"/>
    </location>
</feature>
<keyword evidence="1" id="KW-0808">Transferase</keyword>
<dbReference type="CDD" id="cd16936">
    <property type="entry name" value="HATPase_RsbW-like"/>
    <property type="match status" value="1"/>
</dbReference>